<dbReference type="NCBIfam" id="NF038083">
    <property type="entry name" value="CU044_5270_fam"/>
    <property type="match status" value="1"/>
</dbReference>
<dbReference type="KEGG" id="scad:DN051_36195"/>
<evidence type="ECO:0000256" key="1">
    <source>
        <dbReference type="SAM" id="MobiDB-lite"/>
    </source>
</evidence>
<keyword evidence="3" id="KW-1185">Reference proteome</keyword>
<dbReference type="AlphaFoldDB" id="A0A2Z4JAP2"/>
<accession>A0A2Z4JAP2</accession>
<evidence type="ECO:0000313" key="3">
    <source>
        <dbReference type="Proteomes" id="UP000249616"/>
    </source>
</evidence>
<feature type="compositionally biased region" description="Low complexity" evidence="1">
    <location>
        <begin position="40"/>
        <end position="63"/>
    </location>
</feature>
<evidence type="ECO:0000313" key="2">
    <source>
        <dbReference type="EMBL" id="AWW41443.1"/>
    </source>
</evidence>
<protein>
    <submittedName>
        <fullName evidence="2">Uncharacterized protein</fullName>
    </submittedName>
</protein>
<name>A0A2Z4JAP2_9ACTN</name>
<dbReference type="Proteomes" id="UP000249616">
    <property type="component" value="Chromosome"/>
</dbReference>
<dbReference type="InterPro" id="IPR047789">
    <property type="entry name" value="CU044_5270-like"/>
</dbReference>
<dbReference type="RefSeq" id="WP_112440905.1">
    <property type="nucleotide sequence ID" value="NZ_CP030073.1"/>
</dbReference>
<gene>
    <name evidence="2" type="ORF">DN051_36195</name>
</gene>
<sequence length="313" mass="33328">MNSAEREELTRLLPSPADPKLPPGRMLQLEENLVQEIARQSAAQAGPQGSGAQEHLGSGPSPFRGRRGFRLGALPVGLATAVVGAVVVAGLDTGQETPRTDEEAVVMLNRIATVAAAQEATPVRDDQYVFTQVQGTQQIMDDGEDVFRRSNWHSADGNRRGLARITVLSGPSGEGTRDMSLAADPNATSYRELQALPTDPDQLYDMVWKQTEGQGPTHEEAALEHIGSMLPGAALLPQLDAALYRAAARIPGVRLVQHAEDAAGREGIGFAFGSGDDRDVWVFDRNSLEYLGSDDVALLKTGVADALGEAPTD</sequence>
<feature type="compositionally biased region" description="Basic and acidic residues" evidence="1">
    <location>
        <begin position="1"/>
        <end position="10"/>
    </location>
</feature>
<dbReference type="EMBL" id="CP030073">
    <property type="protein sequence ID" value="AWW41443.1"/>
    <property type="molecule type" value="Genomic_DNA"/>
</dbReference>
<feature type="region of interest" description="Disordered" evidence="1">
    <location>
        <begin position="1"/>
        <end position="64"/>
    </location>
</feature>
<proteinExistence type="predicted"/>
<reference evidence="2 3" key="1">
    <citation type="journal article" date="2019" name="Int. J. Syst. Evol. Microbiol.">
        <title>Streptomyces cadmiisoli sp. nov., a novel actinomycete isolated from cadmium-contaminated soil.</title>
        <authorList>
            <person name="Li K."/>
            <person name="Tang X."/>
            <person name="Zhao J."/>
            <person name="Guo Y."/>
            <person name="Tang Y."/>
            <person name="Gao J."/>
        </authorList>
    </citation>
    <scope>NUCLEOTIDE SEQUENCE [LARGE SCALE GENOMIC DNA]</scope>
    <source>
        <strain evidence="2 3">ZFG47</strain>
    </source>
</reference>
<organism evidence="2 3">
    <name type="scientific">Streptomyces cadmiisoli</name>
    <dbReference type="NCBI Taxonomy" id="2184053"/>
    <lineage>
        <taxon>Bacteria</taxon>
        <taxon>Bacillati</taxon>
        <taxon>Actinomycetota</taxon>
        <taxon>Actinomycetes</taxon>
        <taxon>Kitasatosporales</taxon>
        <taxon>Streptomycetaceae</taxon>
        <taxon>Streptomyces</taxon>
        <taxon>Streptomyces aurantiacus group</taxon>
    </lineage>
</organism>